<protein>
    <submittedName>
        <fullName evidence="2">Uncharacterized protein</fullName>
    </submittedName>
</protein>
<proteinExistence type="predicted"/>
<name>A0AAV2J6V7_KNICA</name>
<evidence type="ECO:0000256" key="1">
    <source>
        <dbReference type="SAM" id="MobiDB-lite"/>
    </source>
</evidence>
<feature type="region of interest" description="Disordered" evidence="1">
    <location>
        <begin position="54"/>
        <end position="74"/>
    </location>
</feature>
<keyword evidence="3" id="KW-1185">Reference proteome</keyword>
<organism evidence="2 3">
    <name type="scientific">Knipowitschia caucasica</name>
    <name type="common">Caucasian dwarf goby</name>
    <name type="synonym">Pomatoschistus caucasicus</name>
    <dbReference type="NCBI Taxonomy" id="637954"/>
    <lineage>
        <taxon>Eukaryota</taxon>
        <taxon>Metazoa</taxon>
        <taxon>Chordata</taxon>
        <taxon>Craniata</taxon>
        <taxon>Vertebrata</taxon>
        <taxon>Euteleostomi</taxon>
        <taxon>Actinopterygii</taxon>
        <taxon>Neopterygii</taxon>
        <taxon>Teleostei</taxon>
        <taxon>Neoteleostei</taxon>
        <taxon>Acanthomorphata</taxon>
        <taxon>Gobiaria</taxon>
        <taxon>Gobiiformes</taxon>
        <taxon>Gobioidei</taxon>
        <taxon>Gobiidae</taxon>
        <taxon>Gobiinae</taxon>
        <taxon>Knipowitschia</taxon>
    </lineage>
</organism>
<feature type="compositionally biased region" description="Polar residues" evidence="1">
    <location>
        <begin position="63"/>
        <end position="74"/>
    </location>
</feature>
<accession>A0AAV2J6V7</accession>
<evidence type="ECO:0000313" key="3">
    <source>
        <dbReference type="Proteomes" id="UP001497482"/>
    </source>
</evidence>
<reference evidence="2 3" key="1">
    <citation type="submission" date="2024-04" db="EMBL/GenBank/DDBJ databases">
        <authorList>
            <person name="Waldvogel A.-M."/>
            <person name="Schoenle A."/>
        </authorList>
    </citation>
    <scope>NUCLEOTIDE SEQUENCE [LARGE SCALE GENOMIC DNA]</scope>
</reference>
<evidence type="ECO:0000313" key="2">
    <source>
        <dbReference type="EMBL" id="CAL1573313.1"/>
    </source>
</evidence>
<gene>
    <name evidence="2" type="ORF">KC01_LOCUS5243</name>
</gene>
<dbReference type="AlphaFoldDB" id="A0AAV2J6V7"/>
<sequence length="74" mass="8440">MPDLSQDHTAASPLPQPSNFYYNEKVLMSQHVTFRALLPVYRSCWCQLGSATCPPVPSRWETSRQPLNNESQKC</sequence>
<dbReference type="EMBL" id="OZ035833">
    <property type="protein sequence ID" value="CAL1573313.1"/>
    <property type="molecule type" value="Genomic_DNA"/>
</dbReference>
<dbReference type="Proteomes" id="UP001497482">
    <property type="component" value="Chromosome 11"/>
</dbReference>